<feature type="domain" description="Moybdenum cofactor oxidoreductase dimerisation" evidence="4">
    <location>
        <begin position="393"/>
        <end position="448"/>
    </location>
</feature>
<dbReference type="Pfam" id="PF03404">
    <property type="entry name" value="Mo-co_dimer"/>
    <property type="match status" value="1"/>
</dbReference>
<dbReference type="Proteomes" id="UP000006637">
    <property type="component" value="Chromosome"/>
</dbReference>
<dbReference type="EMBL" id="CP000386">
    <property type="protein sequence ID" value="ABG05353.1"/>
    <property type="molecule type" value="Genomic_DNA"/>
</dbReference>
<evidence type="ECO:0000313" key="5">
    <source>
        <dbReference type="EMBL" id="ABG05353.1"/>
    </source>
</evidence>
<dbReference type="GO" id="GO:0006790">
    <property type="term" value="P:sulfur compound metabolic process"/>
    <property type="evidence" value="ECO:0007669"/>
    <property type="project" value="TreeGrafter"/>
</dbReference>
<dbReference type="GO" id="GO:0043546">
    <property type="term" value="F:molybdopterin cofactor binding"/>
    <property type="evidence" value="ECO:0007669"/>
    <property type="project" value="TreeGrafter"/>
</dbReference>
<dbReference type="InterPro" id="IPR000572">
    <property type="entry name" value="OxRdtase_Mopterin-bd_dom"/>
</dbReference>
<dbReference type="KEGG" id="rxy:Rxyl_2426"/>
<dbReference type="HOGENOM" id="CLU_003827_2_0_11"/>
<feature type="transmembrane region" description="Helical" evidence="2">
    <location>
        <begin position="30"/>
        <end position="51"/>
    </location>
</feature>
<feature type="region of interest" description="Disordered" evidence="1">
    <location>
        <begin position="162"/>
        <end position="197"/>
    </location>
</feature>
<feature type="compositionally biased region" description="Low complexity" evidence="1">
    <location>
        <begin position="162"/>
        <end position="176"/>
    </location>
</feature>
<dbReference type="SUPFAM" id="SSF56524">
    <property type="entry name" value="Oxidoreductase molybdopterin-binding domain"/>
    <property type="match status" value="1"/>
</dbReference>
<dbReference type="PANTHER" id="PTHR19372:SF7">
    <property type="entry name" value="SULFITE OXIDASE, MITOCHONDRIAL"/>
    <property type="match status" value="1"/>
</dbReference>
<gene>
    <name evidence="5" type="ordered locus">Rxyl_2426</name>
</gene>
<dbReference type="GO" id="GO:0030151">
    <property type="term" value="F:molybdenum ion binding"/>
    <property type="evidence" value="ECO:0007669"/>
    <property type="project" value="InterPro"/>
</dbReference>
<dbReference type="STRING" id="266117.Rxyl_2426"/>
<evidence type="ECO:0000259" key="3">
    <source>
        <dbReference type="Pfam" id="PF00174"/>
    </source>
</evidence>
<keyword evidence="2" id="KW-0812">Transmembrane</keyword>
<dbReference type="PhylomeDB" id="Q1ATC5"/>
<dbReference type="eggNOG" id="COG2041">
    <property type="taxonomic scope" value="Bacteria"/>
</dbReference>
<feature type="transmembrane region" description="Helical" evidence="2">
    <location>
        <begin position="58"/>
        <end position="78"/>
    </location>
</feature>
<reference evidence="5 6" key="1">
    <citation type="submission" date="2006-06" db="EMBL/GenBank/DDBJ databases">
        <title>Complete sequence of Rubrobacter xylanophilus DSM 9941.</title>
        <authorList>
            <consortium name="US DOE Joint Genome Institute"/>
            <person name="Copeland A."/>
            <person name="Lucas S."/>
            <person name="Lapidus A."/>
            <person name="Barry K."/>
            <person name="Detter J.C."/>
            <person name="Glavina del Rio T."/>
            <person name="Hammon N."/>
            <person name="Israni S."/>
            <person name="Dalin E."/>
            <person name="Tice H."/>
            <person name="Pitluck S."/>
            <person name="Munk A.C."/>
            <person name="Brettin T."/>
            <person name="Bruce D."/>
            <person name="Han C."/>
            <person name="Tapia R."/>
            <person name="Gilna P."/>
            <person name="Schmutz J."/>
            <person name="Larimer F."/>
            <person name="Land M."/>
            <person name="Hauser L."/>
            <person name="Kyrpides N."/>
            <person name="Lykidis A."/>
            <person name="da Costa M.S."/>
            <person name="Rainey F.A."/>
            <person name="Empadinhas N."/>
            <person name="Jolivet E."/>
            <person name="Battista J.R."/>
            <person name="Richardson P."/>
        </authorList>
    </citation>
    <scope>NUCLEOTIDE SEQUENCE [LARGE SCALE GENOMIC DNA]</scope>
    <source>
        <strain evidence="6">DSM 9941 / NBRC 16129 / PRD-1</strain>
    </source>
</reference>
<dbReference type="InterPro" id="IPR005066">
    <property type="entry name" value="MoCF_OxRdtse_dimer"/>
</dbReference>
<keyword evidence="2" id="KW-1133">Transmembrane helix</keyword>
<dbReference type="Gene3D" id="3.90.420.10">
    <property type="entry name" value="Oxidoreductase, molybdopterin-binding domain"/>
    <property type="match status" value="1"/>
</dbReference>
<dbReference type="GO" id="GO:0008482">
    <property type="term" value="F:sulfite oxidase activity"/>
    <property type="evidence" value="ECO:0007669"/>
    <property type="project" value="TreeGrafter"/>
</dbReference>
<dbReference type="PANTHER" id="PTHR19372">
    <property type="entry name" value="SULFITE REDUCTASE"/>
    <property type="match status" value="1"/>
</dbReference>
<feature type="transmembrane region" description="Helical" evidence="2">
    <location>
        <begin position="84"/>
        <end position="104"/>
    </location>
</feature>
<organism evidence="5 6">
    <name type="scientific">Rubrobacter xylanophilus (strain DSM 9941 / JCM 11954 / NBRC 16129 / PRD-1)</name>
    <dbReference type="NCBI Taxonomy" id="266117"/>
    <lineage>
        <taxon>Bacteria</taxon>
        <taxon>Bacillati</taxon>
        <taxon>Actinomycetota</taxon>
        <taxon>Rubrobacteria</taxon>
        <taxon>Rubrobacterales</taxon>
        <taxon>Rubrobacteraceae</taxon>
        <taxon>Rubrobacter</taxon>
    </lineage>
</organism>
<dbReference type="SUPFAM" id="SSF81296">
    <property type="entry name" value="E set domains"/>
    <property type="match status" value="1"/>
</dbReference>
<sequence length="501" mass="51721">MLAAVAQGVVGLVPGWLATAGVELLGAADIPVLISAILVLAFLLAGLLGVLAARRPGLALLGVAALGAVALAACFAGPPAAPAATVATVAAALLLGAGLSEALLRVAGLRGAGSAPPRSPAVRSREAHSGGVVVDRGGFVLVSGAAAVAGLAAAVAGRALAGGSPRRAAPKPLRLPAEPRRAGGAPRHRTLPPPPEDASIEAPGMPPLITPAEDFYLVDTALVSPRVDAREWSLRVGGAVRNPLELSYSDLLSMPTREADITLSCVSNEVGGGLVSNGRWTGVLLSDLLREAGMDPRGISGDSAQIVGRSVDGWTAGFRTGLAFDGREALVAFGLNGSELPLKHGYPARLVVPGLYGYVSATKWLAEIELTGWDFDAYWIQRGWSKEGPVRTQSRIDTVKDGETLPAGRIPVGGVAWVPHRGISKVEVSTDGGKTWQEARLAAQLDPDSWRHYLYEWEAPPGEHTLQVRATDGEGRTQTARRAPPHPSGATGYHTVRVAVA</sequence>
<dbReference type="Pfam" id="PF00174">
    <property type="entry name" value="Oxidored_molyb"/>
    <property type="match status" value="1"/>
</dbReference>
<evidence type="ECO:0000256" key="2">
    <source>
        <dbReference type="SAM" id="Phobius"/>
    </source>
</evidence>
<dbReference type="GO" id="GO:0020037">
    <property type="term" value="F:heme binding"/>
    <property type="evidence" value="ECO:0007669"/>
    <property type="project" value="TreeGrafter"/>
</dbReference>
<keyword evidence="2" id="KW-0472">Membrane</keyword>
<dbReference type="AlphaFoldDB" id="Q1ATC5"/>
<name>Q1ATC5_RUBXD</name>
<feature type="domain" description="Oxidoreductase molybdopterin-binding" evidence="3">
    <location>
        <begin position="224"/>
        <end position="379"/>
    </location>
</feature>
<dbReference type="InterPro" id="IPR014756">
    <property type="entry name" value="Ig_E-set"/>
</dbReference>
<evidence type="ECO:0000313" key="6">
    <source>
        <dbReference type="Proteomes" id="UP000006637"/>
    </source>
</evidence>
<dbReference type="OrthoDB" id="9795587at2"/>
<evidence type="ECO:0000259" key="4">
    <source>
        <dbReference type="Pfam" id="PF03404"/>
    </source>
</evidence>
<protein>
    <submittedName>
        <fullName evidence="5">Oxidoreductase, molybdopterin binding protein</fullName>
    </submittedName>
</protein>
<feature type="region of interest" description="Disordered" evidence="1">
    <location>
        <begin position="471"/>
        <end position="494"/>
    </location>
</feature>
<dbReference type="InterPro" id="IPR036374">
    <property type="entry name" value="OxRdtase_Mopterin-bd_sf"/>
</dbReference>
<keyword evidence="6" id="KW-1185">Reference proteome</keyword>
<evidence type="ECO:0000256" key="1">
    <source>
        <dbReference type="SAM" id="MobiDB-lite"/>
    </source>
</evidence>
<dbReference type="Gene3D" id="2.60.40.650">
    <property type="match status" value="1"/>
</dbReference>
<dbReference type="RefSeq" id="WP_011565366.1">
    <property type="nucleotide sequence ID" value="NC_008148.1"/>
</dbReference>
<dbReference type="CDD" id="cd02110">
    <property type="entry name" value="SO_family_Moco_dimer"/>
    <property type="match status" value="1"/>
</dbReference>
<proteinExistence type="predicted"/>
<accession>Q1ATC5</accession>